<dbReference type="EMBL" id="SNWR01000001">
    <property type="protein sequence ID" value="TDO37377.1"/>
    <property type="molecule type" value="Genomic_DNA"/>
</dbReference>
<protein>
    <recommendedName>
        <fullName evidence="3 12">Ferredoxin</fullName>
    </recommendedName>
</protein>
<evidence type="ECO:0000256" key="3">
    <source>
        <dbReference type="ARBA" id="ARBA00013529"/>
    </source>
</evidence>
<dbReference type="GO" id="GO:0046872">
    <property type="term" value="F:metal ion binding"/>
    <property type="evidence" value="ECO:0007669"/>
    <property type="project" value="UniProtKB-UniRule"/>
</dbReference>
<name>A0A4R6JNC1_9ACTN</name>
<evidence type="ECO:0000256" key="12">
    <source>
        <dbReference type="RuleBase" id="RU365098"/>
    </source>
</evidence>
<dbReference type="GO" id="GO:0051538">
    <property type="term" value="F:3 iron, 4 sulfur cluster binding"/>
    <property type="evidence" value="ECO:0007669"/>
    <property type="project" value="UniProtKB-UniRule"/>
</dbReference>
<dbReference type="GO" id="GO:0051539">
    <property type="term" value="F:4 iron, 4 sulfur cluster binding"/>
    <property type="evidence" value="ECO:0007669"/>
    <property type="project" value="UniProtKB-UniRule"/>
</dbReference>
<gene>
    <name evidence="14" type="ORF">C8E87_0993</name>
</gene>
<comment type="cofactor">
    <cofactor evidence="12">
        <name>[3Fe-4S] cluster</name>
        <dbReference type="ChEBI" id="CHEBI:21137"/>
    </cofactor>
    <text evidence="12">Binds 1 [3Fe-4S] cluster.</text>
</comment>
<evidence type="ECO:0000256" key="11">
    <source>
        <dbReference type="ARBA" id="ARBA00023291"/>
    </source>
</evidence>
<keyword evidence="10 12" id="KW-0411">Iron-sulfur</keyword>
<keyword evidence="6 12" id="KW-0479">Metal-binding</keyword>
<dbReference type="PANTHER" id="PTHR42859:SF2">
    <property type="entry name" value="FERREDOXIN"/>
    <property type="match status" value="1"/>
</dbReference>
<comment type="cofactor">
    <cofactor evidence="1 12">
        <name>[4Fe-4S] cluster</name>
        <dbReference type="ChEBI" id="CHEBI:49883"/>
    </cofactor>
</comment>
<dbReference type="NCBIfam" id="NF045480">
    <property type="entry name" value="FdxA_Actino"/>
    <property type="match status" value="1"/>
</dbReference>
<evidence type="ECO:0000256" key="4">
    <source>
        <dbReference type="ARBA" id="ARBA00022448"/>
    </source>
</evidence>
<dbReference type="SUPFAM" id="SSF54862">
    <property type="entry name" value="4Fe-4S ferredoxins"/>
    <property type="match status" value="1"/>
</dbReference>
<evidence type="ECO:0000313" key="14">
    <source>
        <dbReference type="EMBL" id="TDO37377.1"/>
    </source>
</evidence>
<accession>A0A4R6JNC1</accession>
<keyword evidence="8 12" id="KW-0249">Electron transport</keyword>
<dbReference type="InterPro" id="IPR000813">
    <property type="entry name" value="7Fe_ferredoxin"/>
</dbReference>
<evidence type="ECO:0000259" key="13">
    <source>
        <dbReference type="PROSITE" id="PS51379"/>
    </source>
</evidence>
<proteinExistence type="predicted"/>
<evidence type="ECO:0000256" key="1">
    <source>
        <dbReference type="ARBA" id="ARBA00001966"/>
    </source>
</evidence>
<sequence length="115" mass="12344">MPYVIGQDCVDVNDRACMDVCPVDCIYVGDRKSYINPAECIDCGACEVECPVEAIFVDRKARGDAGRTQFAEDQKTFFTVTLPGRSAPLGSPGGARKVGELGVDTPFITGYDARA</sequence>
<dbReference type="InterPro" id="IPR017900">
    <property type="entry name" value="4Fe4S_Fe_S_CS"/>
</dbReference>
<dbReference type="Proteomes" id="UP000294901">
    <property type="component" value="Unassembled WGS sequence"/>
</dbReference>
<evidence type="ECO:0000256" key="8">
    <source>
        <dbReference type="ARBA" id="ARBA00022982"/>
    </source>
</evidence>
<dbReference type="RefSeq" id="WP_133872009.1">
    <property type="nucleotide sequence ID" value="NZ_BOMD01000055.1"/>
</dbReference>
<feature type="domain" description="4Fe-4S ferredoxin-type" evidence="13">
    <location>
        <begin position="31"/>
        <end position="60"/>
    </location>
</feature>
<keyword evidence="7" id="KW-0677">Repeat</keyword>
<dbReference type="InterPro" id="IPR054830">
    <property type="entry name" value="FdxA_Actino"/>
</dbReference>
<evidence type="ECO:0000256" key="7">
    <source>
        <dbReference type="ARBA" id="ARBA00022737"/>
    </source>
</evidence>
<dbReference type="InterPro" id="IPR050294">
    <property type="entry name" value="RnfB_subfamily"/>
</dbReference>
<dbReference type="InterPro" id="IPR017896">
    <property type="entry name" value="4Fe4S_Fe-S-bd"/>
</dbReference>
<dbReference type="Pfam" id="PF00037">
    <property type="entry name" value="Fer4"/>
    <property type="match status" value="1"/>
</dbReference>
<dbReference type="Gene3D" id="3.30.70.20">
    <property type="match status" value="1"/>
</dbReference>
<keyword evidence="4 12" id="KW-0813">Transport</keyword>
<keyword evidence="5 12" id="KW-0004">4Fe-4S</keyword>
<dbReference type="OrthoDB" id="9803397at2"/>
<comment type="caution">
    <text evidence="14">The sequence shown here is derived from an EMBL/GenBank/DDBJ whole genome shotgun (WGS) entry which is preliminary data.</text>
</comment>
<dbReference type="PROSITE" id="PS51379">
    <property type="entry name" value="4FE4S_FER_2"/>
    <property type="match status" value="1"/>
</dbReference>
<evidence type="ECO:0000256" key="6">
    <source>
        <dbReference type="ARBA" id="ARBA00022723"/>
    </source>
</evidence>
<evidence type="ECO:0000256" key="5">
    <source>
        <dbReference type="ARBA" id="ARBA00022485"/>
    </source>
</evidence>
<dbReference type="PANTHER" id="PTHR42859">
    <property type="entry name" value="OXIDOREDUCTASE"/>
    <property type="match status" value="1"/>
</dbReference>
<dbReference type="PROSITE" id="PS00198">
    <property type="entry name" value="4FE4S_FER_1"/>
    <property type="match status" value="1"/>
</dbReference>
<keyword evidence="15" id="KW-1185">Reference proteome</keyword>
<dbReference type="PRINTS" id="PR00354">
    <property type="entry name" value="7FE8SFRDOXIN"/>
</dbReference>
<reference evidence="14 15" key="1">
    <citation type="submission" date="2019-03" db="EMBL/GenBank/DDBJ databases">
        <title>Sequencing the genomes of 1000 actinobacteria strains.</title>
        <authorList>
            <person name="Klenk H.-P."/>
        </authorList>
    </citation>
    <scope>NUCLEOTIDE SEQUENCE [LARGE SCALE GENOMIC DNA]</scope>
    <source>
        <strain evidence="14 15">DSM 43805</strain>
    </source>
</reference>
<dbReference type="GO" id="GO:0009055">
    <property type="term" value="F:electron transfer activity"/>
    <property type="evidence" value="ECO:0007669"/>
    <property type="project" value="UniProtKB-UniRule"/>
</dbReference>
<evidence type="ECO:0000256" key="9">
    <source>
        <dbReference type="ARBA" id="ARBA00023004"/>
    </source>
</evidence>
<comment type="function">
    <text evidence="2 12">Ferredoxins are iron-sulfur proteins that transfer electrons in a wide variety of metabolic reactions.</text>
</comment>
<keyword evidence="11 12" id="KW-0003">3Fe-4S</keyword>
<dbReference type="AlphaFoldDB" id="A0A4R6JNC1"/>
<organism evidence="14 15">
    <name type="scientific">Paractinoplanes brasiliensis</name>
    <dbReference type="NCBI Taxonomy" id="52695"/>
    <lineage>
        <taxon>Bacteria</taxon>
        <taxon>Bacillati</taxon>
        <taxon>Actinomycetota</taxon>
        <taxon>Actinomycetes</taxon>
        <taxon>Micromonosporales</taxon>
        <taxon>Micromonosporaceae</taxon>
        <taxon>Paractinoplanes</taxon>
    </lineage>
</organism>
<evidence type="ECO:0000313" key="15">
    <source>
        <dbReference type="Proteomes" id="UP000294901"/>
    </source>
</evidence>
<evidence type="ECO:0000256" key="2">
    <source>
        <dbReference type="ARBA" id="ARBA00003532"/>
    </source>
</evidence>
<keyword evidence="9 12" id="KW-0408">Iron</keyword>
<evidence type="ECO:0000256" key="10">
    <source>
        <dbReference type="ARBA" id="ARBA00023014"/>
    </source>
</evidence>